<dbReference type="InterPro" id="IPR023198">
    <property type="entry name" value="PGP-like_dom2"/>
</dbReference>
<comment type="similarity">
    <text evidence="1">Belongs to the HAD-like hydrolase superfamily. CbbY/CbbZ/Gph/YieH family.</text>
</comment>
<keyword evidence="2" id="KW-0479">Metal-binding</keyword>
<proteinExistence type="inferred from homology"/>
<dbReference type="EMBL" id="JACHXK010000014">
    <property type="protein sequence ID" value="MBB3112742.1"/>
    <property type="molecule type" value="Genomic_DNA"/>
</dbReference>
<dbReference type="Proteomes" id="UP000570361">
    <property type="component" value="Unassembled WGS sequence"/>
</dbReference>
<dbReference type="GO" id="GO:0046872">
    <property type="term" value="F:metal ion binding"/>
    <property type="evidence" value="ECO:0007669"/>
    <property type="project" value="UniProtKB-KW"/>
</dbReference>
<gene>
    <name evidence="4" type="ORF">FHS18_004844</name>
</gene>
<dbReference type="FunFam" id="3.40.50.1000:FF:000036">
    <property type="entry name" value="HAD family hydrolase"/>
    <property type="match status" value="1"/>
</dbReference>
<dbReference type="AlphaFoldDB" id="A0A7W5B1X8"/>
<dbReference type="InterPro" id="IPR006439">
    <property type="entry name" value="HAD-SF_hydro_IA"/>
</dbReference>
<comment type="caution">
    <text evidence="4">The sequence shown here is derived from an EMBL/GenBank/DDBJ whole genome shotgun (WGS) entry which is preliminary data.</text>
</comment>
<dbReference type="PANTHER" id="PTHR18901">
    <property type="entry name" value="2-DEOXYGLUCOSE-6-PHOSPHATE PHOSPHATASE 2"/>
    <property type="match status" value="1"/>
</dbReference>
<dbReference type="Pfam" id="PF13419">
    <property type="entry name" value="HAD_2"/>
    <property type="match status" value="1"/>
</dbReference>
<dbReference type="SUPFAM" id="SSF56784">
    <property type="entry name" value="HAD-like"/>
    <property type="match status" value="1"/>
</dbReference>
<dbReference type="InterPro" id="IPR041492">
    <property type="entry name" value="HAD_2"/>
</dbReference>
<evidence type="ECO:0000256" key="2">
    <source>
        <dbReference type="ARBA" id="ARBA00022723"/>
    </source>
</evidence>
<keyword evidence="5" id="KW-1185">Reference proteome</keyword>
<dbReference type="GO" id="GO:0016787">
    <property type="term" value="F:hydrolase activity"/>
    <property type="evidence" value="ECO:0007669"/>
    <property type="project" value="UniProtKB-KW"/>
</dbReference>
<dbReference type="Gene3D" id="3.40.50.1000">
    <property type="entry name" value="HAD superfamily/HAD-like"/>
    <property type="match status" value="1"/>
</dbReference>
<dbReference type="SFLD" id="SFLDS00003">
    <property type="entry name" value="Haloacid_Dehalogenase"/>
    <property type="match status" value="1"/>
</dbReference>
<dbReference type="RefSeq" id="WP_183602855.1">
    <property type="nucleotide sequence ID" value="NZ_JACHXK010000014.1"/>
</dbReference>
<dbReference type="Gene3D" id="1.10.150.240">
    <property type="entry name" value="Putative phosphatase, domain 2"/>
    <property type="match status" value="1"/>
</dbReference>
<evidence type="ECO:0000256" key="1">
    <source>
        <dbReference type="ARBA" id="ARBA00006171"/>
    </source>
</evidence>
<evidence type="ECO:0000256" key="3">
    <source>
        <dbReference type="ARBA" id="ARBA00022801"/>
    </source>
</evidence>
<reference evidence="4 5" key="1">
    <citation type="submission" date="2020-08" db="EMBL/GenBank/DDBJ databases">
        <title>Genomic Encyclopedia of Type Strains, Phase III (KMG-III): the genomes of soil and plant-associated and newly described type strains.</title>
        <authorList>
            <person name="Whitman W."/>
        </authorList>
    </citation>
    <scope>NUCLEOTIDE SEQUENCE [LARGE SCALE GENOMIC DNA]</scope>
    <source>
        <strain evidence="4 5">CECT 5862</strain>
    </source>
</reference>
<dbReference type="NCBIfam" id="TIGR01549">
    <property type="entry name" value="HAD-SF-IA-v1"/>
    <property type="match status" value="1"/>
</dbReference>
<accession>A0A7W5B1X8</accession>
<organism evidence="4 5">
    <name type="scientific">Paenibacillus phyllosphaerae</name>
    <dbReference type="NCBI Taxonomy" id="274593"/>
    <lineage>
        <taxon>Bacteria</taxon>
        <taxon>Bacillati</taxon>
        <taxon>Bacillota</taxon>
        <taxon>Bacilli</taxon>
        <taxon>Bacillales</taxon>
        <taxon>Paenibacillaceae</taxon>
        <taxon>Paenibacillus</taxon>
    </lineage>
</organism>
<dbReference type="InterPro" id="IPR036412">
    <property type="entry name" value="HAD-like_sf"/>
</dbReference>
<evidence type="ECO:0000313" key="4">
    <source>
        <dbReference type="EMBL" id="MBB3112742.1"/>
    </source>
</evidence>
<protein>
    <submittedName>
        <fullName evidence="4">HAD superfamily hydrolase (TIGR01509 family)</fullName>
    </submittedName>
</protein>
<dbReference type="InterPro" id="IPR023214">
    <property type="entry name" value="HAD_sf"/>
</dbReference>
<evidence type="ECO:0000313" key="5">
    <source>
        <dbReference type="Proteomes" id="UP000570361"/>
    </source>
</evidence>
<dbReference type="SFLD" id="SFLDG01129">
    <property type="entry name" value="C1.5:_HAD__Beta-PGM__Phosphata"/>
    <property type="match status" value="1"/>
</dbReference>
<dbReference type="CDD" id="cd16423">
    <property type="entry name" value="HAD_BPGM-like"/>
    <property type="match status" value="1"/>
</dbReference>
<name>A0A7W5B1X8_9BACL</name>
<sequence>MIRAIVFDFDGLIFDTETPEFRSFQEMYTEHGHTLDVQIWGQWVGTDGSAFNPYDHLETCCGRSLDREALRSMRRAKYEQFVAEEQLRPGVVEYLHAAKEMGLKIGLASSSTREWVMKYLDRFDLTGHFDCIRVRDDVAKVKPDPELYLQVIEAFGIAPHEAIAFEDSPNGARAAKQAGLYCVTIPNDVTRELPFGPYDLRLQSMAERPLAEVVAELGRVK</sequence>
<dbReference type="NCBIfam" id="TIGR01509">
    <property type="entry name" value="HAD-SF-IA-v3"/>
    <property type="match status" value="1"/>
</dbReference>
<dbReference type="PANTHER" id="PTHR18901:SF38">
    <property type="entry name" value="PSEUDOURIDINE-5'-PHOSPHATASE"/>
    <property type="match status" value="1"/>
</dbReference>
<keyword evidence="3 4" id="KW-0378">Hydrolase</keyword>
<dbReference type="PRINTS" id="PR00413">
    <property type="entry name" value="HADHALOGNASE"/>
</dbReference>